<sequence length="317" mass="36654">MNLRSLDSISLGERCAHRLEKEFILVERDLAELRKITKDLEIEGEGSICKKGLSFDIGGCAWLLEFELFTVPFVFLCGLFILISYSELMGSQARRRTRGPNRCIALNNLQERIVIKLNEYNQPIGQTERLLSSYLGIIARDGQKAPINFVSWRRMPAEMKEEMWEVAQTKFDIAERAKKWVFSKLSHSWRNWKCELKRKYYNPFPTVQEQLQQCPNRVNRRQWVSLVKFWGSHAGKKLSKTNAKNRSEQKMSHTAGTKSFARIRHEELYFSLNTFLPALDGNMGAVELEMANNTFPVSLPLSFSPFPSLSPSHSKRV</sequence>
<dbReference type="Proteomes" id="UP001234297">
    <property type="component" value="Chromosome 3"/>
</dbReference>
<protein>
    <submittedName>
        <fullName evidence="1">Uncharacterized protein</fullName>
    </submittedName>
</protein>
<name>A0ACC2LRF8_PERAE</name>
<proteinExistence type="predicted"/>
<gene>
    <name evidence="1" type="ORF">MRB53_010338</name>
</gene>
<evidence type="ECO:0000313" key="1">
    <source>
        <dbReference type="EMBL" id="KAJ8636071.1"/>
    </source>
</evidence>
<evidence type="ECO:0000313" key="2">
    <source>
        <dbReference type="Proteomes" id="UP001234297"/>
    </source>
</evidence>
<keyword evidence="2" id="KW-1185">Reference proteome</keyword>
<organism evidence="1 2">
    <name type="scientific">Persea americana</name>
    <name type="common">Avocado</name>
    <dbReference type="NCBI Taxonomy" id="3435"/>
    <lineage>
        <taxon>Eukaryota</taxon>
        <taxon>Viridiplantae</taxon>
        <taxon>Streptophyta</taxon>
        <taxon>Embryophyta</taxon>
        <taxon>Tracheophyta</taxon>
        <taxon>Spermatophyta</taxon>
        <taxon>Magnoliopsida</taxon>
        <taxon>Magnoliidae</taxon>
        <taxon>Laurales</taxon>
        <taxon>Lauraceae</taxon>
        <taxon>Persea</taxon>
    </lineage>
</organism>
<comment type="caution">
    <text evidence="1">The sequence shown here is derived from an EMBL/GenBank/DDBJ whole genome shotgun (WGS) entry which is preliminary data.</text>
</comment>
<accession>A0ACC2LRF8</accession>
<reference evidence="1 2" key="1">
    <citation type="journal article" date="2022" name="Hortic Res">
        <title>A haplotype resolved chromosomal level avocado genome allows analysis of novel avocado genes.</title>
        <authorList>
            <person name="Nath O."/>
            <person name="Fletcher S.J."/>
            <person name="Hayward A."/>
            <person name="Shaw L.M."/>
            <person name="Masouleh A.K."/>
            <person name="Furtado A."/>
            <person name="Henry R.J."/>
            <person name="Mitter N."/>
        </authorList>
    </citation>
    <scope>NUCLEOTIDE SEQUENCE [LARGE SCALE GENOMIC DNA]</scope>
    <source>
        <strain evidence="2">cv. Hass</strain>
    </source>
</reference>
<dbReference type="EMBL" id="CM056811">
    <property type="protein sequence ID" value="KAJ8636071.1"/>
    <property type="molecule type" value="Genomic_DNA"/>
</dbReference>